<keyword evidence="7" id="KW-0456">Lyase</keyword>
<dbReference type="EMBL" id="CP036268">
    <property type="protein sequence ID" value="QDT36970.1"/>
    <property type="molecule type" value="Genomic_DNA"/>
</dbReference>
<accession>A0A517QZJ5</accession>
<dbReference type="GO" id="GO:0003697">
    <property type="term" value="F:single-stranded DNA binding"/>
    <property type="evidence" value="ECO:0007669"/>
    <property type="project" value="InterPro"/>
</dbReference>
<evidence type="ECO:0000256" key="3">
    <source>
        <dbReference type="ARBA" id="ARBA00022763"/>
    </source>
</evidence>
<evidence type="ECO:0000313" key="9">
    <source>
        <dbReference type="EMBL" id="QDT36970.1"/>
    </source>
</evidence>
<evidence type="ECO:0000256" key="8">
    <source>
        <dbReference type="RuleBase" id="RU364100"/>
    </source>
</evidence>
<evidence type="ECO:0000313" key="10">
    <source>
        <dbReference type="Proteomes" id="UP000317318"/>
    </source>
</evidence>
<evidence type="ECO:0000256" key="2">
    <source>
        <dbReference type="ARBA" id="ARBA00022670"/>
    </source>
</evidence>
<dbReference type="Gene3D" id="3.90.1680.10">
    <property type="entry name" value="SOS response associated peptidase-like"/>
    <property type="match status" value="1"/>
</dbReference>
<evidence type="ECO:0000256" key="4">
    <source>
        <dbReference type="ARBA" id="ARBA00022801"/>
    </source>
</evidence>
<dbReference type="InterPro" id="IPR003738">
    <property type="entry name" value="SRAP"/>
</dbReference>
<dbReference type="AlphaFoldDB" id="A0A517QZJ5"/>
<comment type="similarity">
    <text evidence="1 8">Belongs to the SOS response-associated peptidase family.</text>
</comment>
<reference evidence="9 10" key="1">
    <citation type="submission" date="2019-02" db="EMBL/GenBank/DDBJ databases">
        <title>Deep-cultivation of Planctomycetes and their phenomic and genomic characterization uncovers novel biology.</title>
        <authorList>
            <person name="Wiegand S."/>
            <person name="Jogler M."/>
            <person name="Boedeker C."/>
            <person name="Pinto D."/>
            <person name="Vollmers J."/>
            <person name="Rivas-Marin E."/>
            <person name="Kohn T."/>
            <person name="Peeters S.H."/>
            <person name="Heuer A."/>
            <person name="Rast P."/>
            <person name="Oberbeckmann S."/>
            <person name="Bunk B."/>
            <person name="Jeske O."/>
            <person name="Meyerdierks A."/>
            <person name="Storesund J.E."/>
            <person name="Kallscheuer N."/>
            <person name="Luecker S."/>
            <person name="Lage O.M."/>
            <person name="Pohl T."/>
            <person name="Merkel B.J."/>
            <person name="Hornburger P."/>
            <person name="Mueller R.-W."/>
            <person name="Bruemmer F."/>
            <person name="Labrenz M."/>
            <person name="Spormann A.M."/>
            <person name="Op den Camp H."/>
            <person name="Overmann J."/>
            <person name="Amann R."/>
            <person name="Jetten M.S.M."/>
            <person name="Mascher T."/>
            <person name="Medema M.H."/>
            <person name="Devos D.P."/>
            <person name="Kaster A.-K."/>
            <person name="Ovreas L."/>
            <person name="Rohde M."/>
            <person name="Galperin M.Y."/>
            <person name="Jogler C."/>
        </authorList>
    </citation>
    <scope>NUCLEOTIDE SEQUENCE [LARGE SCALE GENOMIC DNA]</scope>
    <source>
        <strain evidence="9 10">Pan189</strain>
    </source>
</reference>
<keyword evidence="6" id="KW-0238">DNA-binding</keyword>
<organism evidence="9 10">
    <name type="scientific">Stratiformator vulcanicus</name>
    <dbReference type="NCBI Taxonomy" id="2527980"/>
    <lineage>
        <taxon>Bacteria</taxon>
        <taxon>Pseudomonadati</taxon>
        <taxon>Planctomycetota</taxon>
        <taxon>Planctomycetia</taxon>
        <taxon>Planctomycetales</taxon>
        <taxon>Planctomycetaceae</taxon>
        <taxon>Stratiformator</taxon>
    </lineage>
</organism>
<proteinExistence type="inferred from homology"/>
<dbReference type="RefSeq" id="WP_145363126.1">
    <property type="nucleotide sequence ID" value="NZ_CP036268.1"/>
</dbReference>
<dbReference type="SUPFAM" id="SSF143081">
    <property type="entry name" value="BB1717-like"/>
    <property type="match status" value="1"/>
</dbReference>
<dbReference type="GO" id="GO:0006508">
    <property type="term" value="P:proteolysis"/>
    <property type="evidence" value="ECO:0007669"/>
    <property type="project" value="UniProtKB-KW"/>
</dbReference>
<keyword evidence="4 8" id="KW-0378">Hydrolase</keyword>
<keyword evidence="2 8" id="KW-0645">Protease</keyword>
<gene>
    <name evidence="9" type="primary">yedK</name>
    <name evidence="9" type="ORF">Pan189_13340</name>
</gene>
<dbReference type="GO" id="GO:0016829">
    <property type="term" value="F:lyase activity"/>
    <property type="evidence" value="ECO:0007669"/>
    <property type="project" value="UniProtKB-KW"/>
</dbReference>
<name>A0A517QZJ5_9PLAN</name>
<keyword evidence="3" id="KW-0227">DNA damage</keyword>
<dbReference type="OrthoDB" id="9782620at2"/>
<dbReference type="Proteomes" id="UP000317318">
    <property type="component" value="Chromosome"/>
</dbReference>
<dbReference type="PANTHER" id="PTHR13604:SF0">
    <property type="entry name" value="ABASIC SITE PROCESSING PROTEIN HMCES"/>
    <property type="match status" value="1"/>
</dbReference>
<dbReference type="InterPro" id="IPR036590">
    <property type="entry name" value="SRAP-like"/>
</dbReference>
<keyword evidence="10" id="KW-1185">Reference proteome</keyword>
<keyword evidence="5" id="KW-0190">Covalent protein-DNA linkage</keyword>
<dbReference type="GO" id="GO:0106300">
    <property type="term" value="P:protein-DNA covalent cross-linking repair"/>
    <property type="evidence" value="ECO:0007669"/>
    <property type="project" value="InterPro"/>
</dbReference>
<evidence type="ECO:0000256" key="6">
    <source>
        <dbReference type="ARBA" id="ARBA00023125"/>
    </source>
</evidence>
<evidence type="ECO:0000256" key="1">
    <source>
        <dbReference type="ARBA" id="ARBA00008136"/>
    </source>
</evidence>
<dbReference type="KEGG" id="svp:Pan189_13340"/>
<sequence length="223" mass="25166">MCGRINLRTSNQDLSKLFTEFEQLQFPDIEPRYNIAPSQPVLAVREIGQTLSADFLKWGFRPPWWKPKQPQPINAKAESIESGRYWTGSFRHHRCLIPVSGFYEWKASEDGKQPFQIGLESGEPFCLGGLWNRWEAEDGSSSETFAVITVPPNDLMKSIHNRMPLIIGKGDFGMWLAEESDGNELSGLLKPYESDALTAYAVSTVVNNPRNDSRECIEPVASN</sequence>
<dbReference type="GO" id="GO:0008233">
    <property type="term" value="F:peptidase activity"/>
    <property type="evidence" value="ECO:0007669"/>
    <property type="project" value="UniProtKB-KW"/>
</dbReference>
<dbReference type="EC" id="3.4.-.-" evidence="8"/>
<dbReference type="Pfam" id="PF02586">
    <property type="entry name" value="SRAP"/>
    <property type="match status" value="1"/>
</dbReference>
<dbReference type="PANTHER" id="PTHR13604">
    <property type="entry name" value="DC12-RELATED"/>
    <property type="match status" value="1"/>
</dbReference>
<protein>
    <recommendedName>
        <fullName evidence="8">Abasic site processing protein</fullName>
        <ecNumber evidence="8">3.4.-.-</ecNumber>
    </recommendedName>
</protein>
<evidence type="ECO:0000256" key="5">
    <source>
        <dbReference type="ARBA" id="ARBA00023124"/>
    </source>
</evidence>
<evidence type="ECO:0000256" key="7">
    <source>
        <dbReference type="ARBA" id="ARBA00023239"/>
    </source>
</evidence>